<dbReference type="UniPathway" id="UPA00559"/>
<evidence type="ECO:0000256" key="6">
    <source>
        <dbReference type="ARBA" id="ARBA00023014"/>
    </source>
</evidence>
<feature type="region of interest" description="Disordered" evidence="7">
    <location>
        <begin position="287"/>
        <end position="316"/>
    </location>
</feature>
<evidence type="ECO:0000256" key="7">
    <source>
        <dbReference type="SAM" id="MobiDB-lite"/>
    </source>
</evidence>
<dbReference type="GO" id="GO:0046872">
    <property type="term" value="F:metal ion binding"/>
    <property type="evidence" value="ECO:0007669"/>
    <property type="project" value="UniProtKB-KW"/>
</dbReference>
<feature type="compositionally biased region" description="Basic and acidic residues" evidence="7">
    <location>
        <begin position="123"/>
        <end position="135"/>
    </location>
</feature>
<dbReference type="AlphaFoldDB" id="A0A7J6PMS9"/>
<dbReference type="GO" id="GO:0017183">
    <property type="term" value="P:protein histidyl modification to diphthamide"/>
    <property type="evidence" value="ECO:0007669"/>
    <property type="project" value="UniProtKB-UniPathway"/>
</dbReference>
<evidence type="ECO:0000256" key="5">
    <source>
        <dbReference type="ARBA" id="ARBA00023004"/>
    </source>
</evidence>
<dbReference type="Proteomes" id="UP000541610">
    <property type="component" value="Unassembled WGS sequence"/>
</dbReference>
<dbReference type="Pfam" id="PF01866">
    <property type="entry name" value="Diphthamide_syn"/>
    <property type="match status" value="2"/>
</dbReference>
<accession>A0A7J6PMS9</accession>
<comment type="pathway">
    <text evidence="2">Protein modification; peptidyl-diphthamide biosynthesis.</text>
</comment>
<comment type="similarity">
    <text evidence="3">Belongs to the DPH1/DPH2 family. DPH2 subfamily.</text>
</comment>
<reference evidence="8 9" key="1">
    <citation type="submission" date="2020-04" db="EMBL/GenBank/DDBJ databases">
        <title>Perkinsus olseni comparative genomics.</title>
        <authorList>
            <person name="Bogema D.R."/>
        </authorList>
    </citation>
    <scope>NUCLEOTIDE SEQUENCE [LARGE SCALE GENOMIC DNA]</scope>
    <source>
        <strain evidence="8">00978-12</strain>
    </source>
</reference>
<dbReference type="FunFam" id="3.40.50.11860:FF:000001">
    <property type="entry name" value="2-(3-amino-3-carboxypropyl)histidine synthase subunit 2"/>
    <property type="match status" value="1"/>
</dbReference>
<dbReference type="GO" id="GO:0051536">
    <property type="term" value="F:iron-sulfur cluster binding"/>
    <property type="evidence" value="ECO:0007669"/>
    <property type="project" value="UniProtKB-KW"/>
</dbReference>
<dbReference type="EMBL" id="JABANP010000004">
    <property type="protein sequence ID" value="KAF4697312.1"/>
    <property type="molecule type" value="Genomic_DNA"/>
</dbReference>
<dbReference type="PANTHER" id="PTHR10762">
    <property type="entry name" value="DIPHTHAMIDE BIOSYNTHESIS PROTEIN"/>
    <property type="match status" value="1"/>
</dbReference>
<feature type="region of interest" description="Disordered" evidence="7">
    <location>
        <begin position="114"/>
        <end position="135"/>
    </location>
</feature>
<proteinExistence type="inferred from homology"/>
<evidence type="ECO:0000313" key="9">
    <source>
        <dbReference type="Proteomes" id="UP000541610"/>
    </source>
</evidence>
<dbReference type="SFLD" id="SFLDS00032">
    <property type="entry name" value="Radical_SAM_3-amino-3-carboxyp"/>
    <property type="match status" value="1"/>
</dbReference>
<evidence type="ECO:0000256" key="4">
    <source>
        <dbReference type="ARBA" id="ARBA00022723"/>
    </source>
</evidence>
<dbReference type="Gene3D" id="3.40.50.11860">
    <property type="entry name" value="Diphthamide synthesis DPH1/DPH2 domain 3"/>
    <property type="match status" value="1"/>
</dbReference>
<sequence length="577" mass="65086">MMPPSSTASWSAACELYEDVVEWIVSNNYQRIALQFPDSMLKRAPAVCKELSHRLPQREVFVIGDTKQGSCCVDEVNAEHYAAHCIVHFGHSCHTMPKRLPTYYIYNMIPSSAADGQEEEKDDEKGKQEDDDEPMRLYDELKDWITKNGGGSTNNEVVVMLIWDTNEPDKEMEYGKALQYYASSLSASSSLHVYVCKSCKEAVIPNEDNNTTTTSTTTTPMNRSSFRPSIEVLKSSGPLAKVLLNNNNYTTPYEGRSSSVHHGGGHHHHQGMEYNQLCGRRIVSAEDYDQQQQQQKQQQKQRCVSSSPIAAPPLLSSSSPHPIVIFMGDTTTATTTTDSTSSMWYRLQLHNPTIHTLLMWDGSHLTSSSSSTDKLQMQRYRLVEEVKKAKKIGILFGSVDVPHQDAVLNRIKEQLFNAGREVYIFNVGQSEPAKLANFPEIECYVMLSCPESFLWSTTDYMVPIATPYELEVALGVREWSGNYALEYTDILREHPKPIADNALYVQTLEGELIDFEEIRDRSDEDWLESLRPYDSRELPGSDIQVDEATITRPACIEDGRDGVAGKYNDEAVIIGRW</sequence>
<feature type="compositionally biased region" description="Low complexity" evidence="7">
    <location>
        <begin position="290"/>
        <end position="316"/>
    </location>
</feature>
<dbReference type="GO" id="GO:0090560">
    <property type="term" value="F:2-(3-amino-3-carboxypropyl)histidine synthase activity"/>
    <property type="evidence" value="ECO:0007669"/>
    <property type="project" value="InterPro"/>
</dbReference>
<comment type="cofactor">
    <cofactor evidence="1">
        <name>[4Fe-4S] cluster</name>
        <dbReference type="ChEBI" id="CHEBI:49883"/>
    </cofactor>
</comment>
<evidence type="ECO:0000256" key="1">
    <source>
        <dbReference type="ARBA" id="ARBA00001966"/>
    </source>
</evidence>
<dbReference type="Gene3D" id="3.40.50.11840">
    <property type="entry name" value="Diphthamide synthesis DPH1/DPH2 domain 1"/>
    <property type="match status" value="1"/>
</dbReference>
<dbReference type="InterPro" id="IPR016435">
    <property type="entry name" value="DPH1/DPH2"/>
</dbReference>
<organism evidence="8 9">
    <name type="scientific">Perkinsus olseni</name>
    <name type="common">Perkinsus atlanticus</name>
    <dbReference type="NCBI Taxonomy" id="32597"/>
    <lineage>
        <taxon>Eukaryota</taxon>
        <taxon>Sar</taxon>
        <taxon>Alveolata</taxon>
        <taxon>Perkinsozoa</taxon>
        <taxon>Perkinsea</taxon>
        <taxon>Perkinsida</taxon>
        <taxon>Perkinsidae</taxon>
        <taxon>Perkinsus</taxon>
    </lineage>
</organism>
<gene>
    <name evidence="8" type="primary">DPH2</name>
    <name evidence="8" type="ORF">FOZ60_009934</name>
</gene>
<keyword evidence="6" id="KW-0411">Iron-sulfur</keyword>
<dbReference type="OrthoDB" id="449241at2759"/>
<keyword evidence="5" id="KW-0408">Iron</keyword>
<name>A0A7J6PMS9_PEROL</name>
<evidence type="ECO:0000256" key="2">
    <source>
        <dbReference type="ARBA" id="ARBA00005156"/>
    </source>
</evidence>
<dbReference type="PANTHER" id="PTHR10762:SF2">
    <property type="entry name" value="2-(3-AMINO-3-CARBOXYPROPYL)HISTIDINE SYNTHASE SUBUNIT 2"/>
    <property type="match status" value="1"/>
</dbReference>
<dbReference type="InterPro" id="IPR042265">
    <property type="entry name" value="DPH1/DPH2_3"/>
</dbReference>
<comment type="caution">
    <text evidence="8">The sequence shown here is derived from an EMBL/GenBank/DDBJ whole genome shotgun (WGS) entry which is preliminary data.</text>
</comment>
<dbReference type="NCBIfam" id="TIGR00322">
    <property type="entry name" value="diphth2_R"/>
    <property type="match status" value="2"/>
</dbReference>
<evidence type="ECO:0000313" key="8">
    <source>
        <dbReference type="EMBL" id="KAF4697312.1"/>
    </source>
</evidence>
<protein>
    <submittedName>
        <fullName evidence="8">Diphthamide biosynthesis protein 2</fullName>
    </submittedName>
</protein>
<keyword evidence="4" id="KW-0479">Metal-binding</keyword>
<evidence type="ECO:0000256" key="3">
    <source>
        <dbReference type="ARBA" id="ARBA00006179"/>
    </source>
</evidence>
<dbReference type="InterPro" id="IPR042263">
    <property type="entry name" value="DPH1/DPH2_1"/>
</dbReference>